<keyword evidence="2" id="KW-1185">Reference proteome</keyword>
<dbReference type="GeneID" id="26639193"/>
<dbReference type="EMBL" id="KT309034">
    <property type="protein sequence ID" value="AKY02966.1"/>
    <property type="molecule type" value="Genomic_DNA"/>
</dbReference>
<dbReference type="OrthoDB" id="37235at10239"/>
<reference evidence="2" key="1">
    <citation type="submission" date="2015-07" db="EMBL/GenBank/DDBJ databases">
        <authorList>
            <person name="Noorani M."/>
        </authorList>
    </citation>
    <scope>NUCLEOTIDE SEQUENCE [LARGE SCALE GENOMIC DNA]</scope>
</reference>
<dbReference type="RefSeq" id="YP_009212697.1">
    <property type="nucleotide sequence ID" value="NC_028946.1"/>
</dbReference>
<dbReference type="Proteomes" id="UP000201810">
    <property type="component" value="Segment"/>
</dbReference>
<organism evidence="1 2">
    <name type="scientific">Mycobacterium phage Dante</name>
    <dbReference type="NCBI Taxonomy" id="1698357"/>
    <lineage>
        <taxon>Viruses</taxon>
        <taxon>Duplodnaviria</taxon>
        <taxon>Heunggongvirae</taxon>
        <taxon>Uroviricota</taxon>
        <taxon>Caudoviricetes</taxon>
        <taxon>Gracegardnervirinae</taxon>
        <taxon>Cheoctovirus</taxon>
        <taxon>Cheoctovirus dante</taxon>
    </lineage>
</organism>
<proteinExistence type="predicted"/>
<name>A0A0K1Y792_9CAUD</name>
<sequence>MYKCSECNREIGAIFEMDAHHRPVPAQFKCPHTGRVAEPIVPIRR</sequence>
<protein>
    <submittedName>
        <fullName evidence="1">Uncharacterized protein</fullName>
    </submittedName>
</protein>
<evidence type="ECO:0000313" key="2">
    <source>
        <dbReference type="Proteomes" id="UP000201810"/>
    </source>
</evidence>
<dbReference type="KEGG" id="vg:26639193"/>
<evidence type="ECO:0000313" key="1">
    <source>
        <dbReference type="EMBL" id="AKY02966.1"/>
    </source>
</evidence>
<accession>A0A0K1Y792</accession>
<gene>
    <name evidence="1" type="ORF">SEA_DANTE_55</name>
</gene>